<dbReference type="KEGG" id="amx:AM2010_927"/>
<protein>
    <submittedName>
        <fullName evidence="2">Uncharacterized protein</fullName>
    </submittedName>
</protein>
<keyword evidence="3" id="KW-1185">Reference proteome</keyword>
<dbReference type="PATRIC" id="fig|543877.4.peg.936"/>
<dbReference type="AlphaFoldDB" id="A0A0G3X614"/>
<dbReference type="Proteomes" id="UP000037643">
    <property type="component" value="Chromosome"/>
</dbReference>
<evidence type="ECO:0000313" key="3">
    <source>
        <dbReference type="Proteomes" id="UP000037643"/>
    </source>
</evidence>
<reference evidence="2 3" key="1">
    <citation type="submission" date="2015-06" db="EMBL/GenBank/DDBJ databases">
        <authorList>
            <person name="Kim K.M."/>
        </authorList>
    </citation>
    <scope>NUCLEOTIDE SEQUENCE [LARGE SCALE GENOMIC DNA]</scope>
    <source>
        <strain evidence="2 3">KCTC 22370</strain>
    </source>
</reference>
<accession>A0A0G3X614</accession>
<dbReference type="EMBL" id="CP011805">
    <property type="protein sequence ID" value="AKM07005.1"/>
    <property type="molecule type" value="Genomic_DNA"/>
</dbReference>
<dbReference type="OrthoDB" id="7410422at2"/>
<feature type="compositionally biased region" description="Basic residues" evidence="1">
    <location>
        <begin position="31"/>
        <end position="42"/>
    </location>
</feature>
<dbReference type="RefSeq" id="WP_156178707.1">
    <property type="nucleotide sequence ID" value="NZ_CP011805.1"/>
</dbReference>
<evidence type="ECO:0000256" key="1">
    <source>
        <dbReference type="SAM" id="MobiDB-lite"/>
    </source>
</evidence>
<gene>
    <name evidence="2" type="ORF">AM2010_927</name>
</gene>
<name>A0A0G3X614_9SPHN</name>
<evidence type="ECO:0000313" key="2">
    <source>
        <dbReference type="EMBL" id="AKM07005.1"/>
    </source>
</evidence>
<sequence length="52" mass="6089">MEYEIGDDPQGERDHSDADRTGGLREDCLLQHRKATRRRYSGARRPVDRQAF</sequence>
<organism evidence="2 3">
    <name type="scientific">Pelagerythrobacter marensis</name>
    <dbReference type="NCBI Taxonomy" id="543877"/>
    <lineage>
        <taxon>Bacteria</taxon>
        <taxon>Pseudomonadati</taxon>
        <taxon>Pseudomonadota</taxon>
        <taxon>Alphaproteobacteria</taxon>
        <taxon>Sphingomonadales</taxon>
        <taxon>Erythrobacteraceae</taxon>
        <taxon>Pelagerythrobacter</taxon>
    </lineage>
</organism>
<dbReference type="STRING" id="543877.AM2010_927"/>
<feature type="region of interest" description="Disordered" evidence="1">
    <location>
        <begin position="1"/>
        <end position="52"/>
    </location>
</feature>
<feature type="compositionally biased region" description="Basic and acidic residues" evidence="1">
    <location>
        <begin position="10"/>
        <end position="30"/>
    </location>
</feature>
<proteinExistence type="predicted"/>